<dbReference type="EMBL" id="VTWT01000005">
    <property type="protein sequence ID" value="KAA9333724.1"/>
    <property type="molecule type" value="Genomic_DNA"/>
</dbReference>
<evidence type="ECO:0000313" key="6">
    <source>
        <dbReference type="EMBL" id="KAA9333724.1"/>
    </source>
</evidence>
<dbReference type="InterPro" id="IPR036649">
    <property type="entry name" value="Pyrophosphatase_sf"/>
</dbReference>
<evidence type="ECO:0000256" key="2">
    <source>
        <dbReference type="ARBA" id="ARBA00012146"/>
    </source>
</evidence>
<sequence length="179" mass="20159">MTSPYLQLPPTDPKTDTLNVIIETPKGSRNKFSFDEKLLLFKFKNVLPEGSFFPFDFGFLPNTLAEDGDPLDVLLLMDEPVFTGCLVEARAIGVIEAEQTEDGNTVRNDRLLAVSENVRMHKGIKTLHDLPKPLLEEIEHFFKAYNEGMGREFKVVGKHGPPQALKLIRKAAEAYQKKS</sequence>
<dbReference type="PANTHER" id="PTHR10286">
    <property type="entry name" value="INORGANIC PYROPHOSPHATASE"/>
    <property type="match status" value="1"/>
</dbReference>
<dbReference type="EC" id="3.6.1.1" evidence="2"/>
<protein>
    <recommendedName>
        <fullName evidence="2">inorganic diphosphatase</fullName>
        <ecNumber evidence="2">3.6.1.1</ecNumber>
    </recommendedName>
</protein>
<dbReference type="Pfam" id="PF00719">
    <property type="entry name" value="Pyrophosphatase"/>
    <property type="match status" value="1"/>
</dbReference>
<dbReference type="GO" id="GO:0006796">
    <property type="term" value="P:phosphate-containing compound metabolic process"/>
    <property type="evidence" value="ECO:0007669"/>
    <property type="project" value="InterPro"/>
</dbReference>
<dbReference type="GO" id="GO:0005737">
    <property type="term" value="C:cytoplasm"/>
    <property type="evidence" value="ECO:0007669"/>
    <property type="project" value="InterPro"/>
</dbReference>
<name>A0A5N1IUJ0_9BACT</name>
<dbReference type="GO" id="GO:0004427">
    <property type="term" value="F:inorganic diphosphate phosphatase activity"/>
    <property type="evidence" value="ECO:0007669"/>
    <property type="project" value="UniProtKB-EC"/>
</dbReference>
<evidence type="ECO:0000256" key="4">
    <source>
        <dbReference type="ARBA" id="ARBA00022801"/>
    </source>
</evidence>
<keyword evidence="3" id="KW-0479">Metal-binding</keyword>
<keyword evidence="5" id="KW-0460">Magnesium</keyword>
<evidence type="ECO:0000256" key="3">
    <source>
        <dbReference type="ARBA" id="ARBA00022723"/>
    </source>
</evidence>
<evidence type="ECO:0000313" key="7">
    <source>
        <dbReference type="Proteomes" id="UP000326570"/>
    </source>
</evidence>
<dbReference type="RefSeq" id="WP_150903890.1">
    <property type="nucleotide sequence ID" value="NZ_VTWT01000005.1"/>
</dbReference>
<dbReference type="AlphaFoldDB" id="A0A5N1IUJ0"/>
<keyword evidence="4" id="KW-0378">Hydrolase</keyword>
<dbReference type="GO" id="GO:0000287">
    <property type="term" value="F:magnesium ion binding"/>
    <property type="evidence" value="ECO:0007669"/>
    <property type="project" value="InterPro"/>
</dbReference>
<dbReference type="Gene3D" id="3.90.80.10">
    <property type="entry name" value="Inorganic pyrophosphatase"/>
    <property type="match status" value="1"/>
</dbReference>
<keyword evidence="7" id="KW-1185">Reference proteome</keyword>
<dbReference type="InterPro" id="IPR008162">
    <property type="entry name" value="Pyrophosphatase"/>
</dbReference>
<comment type="caution">
    <text evidence="6">The sequence shown here is derived from an EMBL/GenBank/DDBJ whole genome shotgun (WGS) entry which is preliminary data.</text>
</comment>
<reference evidence="6 7" key="1">
    <citation type="submission" date="2019-09" db="EMBL/GenBank/DDBJ databases">
        <title>Genome sequence of Adhaeribacter sp. M2.</title>
        <authorList>
            <person name="Srinivasan S."/>
        </authorList>
    </citation>
    <scope>NUCLEOTIDE SEQUENCE [LARGE SCALE GENOMIC DNA]</scope>
    <source>
        <strain evidence="6 7">M2</strain>
    </source>
</reference>
<gene>
    <name evidence="6" type="ORF">F0P94_10775</name>
</gene>
<proteinExistence type="predicted"/>
<dbReference type="Proteomes" id="UP000326570">
    <property type="component" value="Unassembled WGS sequence"/>
</dbReference>
<comment type="cofactor">
    <cofactor evidence="1">
        <name>Mg(2+)</name>
        <dbReference type="ChEBI" id="CHEBI:18420"/>
    </cofactor>
</comment>
<accession>A0A5N1IUJ0</accession>
<dbReference type="SUPFAM" id="SSF50324">
    <property type="entry name" value="Inorganic pyrophosphatase"/>
    <property type="match status" value="1"/>
</dbReference>
<evidence type="ECO:0000256" key="5">
    <source>
        <dbReference type="ARBA" id="ARBA00022842"/>
    </source>
</evidence>
<organism evidence="6 7">
    <name type="scientific">Adhaeribacter soli</name>
    <dbReference type="NCBI Taxonomy" id="2607655"/>
    <lineage>
        <taxon>Bacteria</taxon>
        <taxon>Pseudomonadati</taxon>
        <taxon>Bacteroidota</taxon>
        <taxon>Cytophagia</taxon>
        <taxon>Cytophagales</taxon>
        <taxon>Hymenobacteraceae</taxon>
        <taxon>Adhaeribacter</taxon>
    </lineage>
</organism>
<evidence type="ECO:0000256" key="1">
    <source>
        <dbReference type="ARBA" id="ARBA00001946"/>
    </source>
</evidence>
<dbReference type="PROSITE" id="PS00387">
    <property type="entry name" value="PPASE"/>
    <property type="match status" value="1"/>
</dbReference>